<organism evidence="1 2">
    <name type="scientific">Paenibacillus oralis</name>
    <dbReference type="NCBI Taxonomy" id="2490856"/>
    <lineage>
        <taxon>Bacteria</taxon>
        <taxon>Bacillati</taxon>
        <taxon>Bacillota</taxon>
        <taxon>Bacilli</taxon>
        <taxon>Bacillales</taxon>
        <taxon>Paenibacillaceae</taxon>
        <taxon>Paenibacillus</taxon>
    </lineage>
</organism>
<evidence type="ECO:0000313" key="1">
    <source>
        <dbReference type="EMBL" id="RRJ64854.1"/>
    </source>
</evidence>
<dbReference type="AlphaFoldDB" id="A0A3P3U3Y4"/>
<evidence type="ECO:0008006" key="3">
    <source>
        <dbReference type="Google" id="ProtNLM"/>
    </source>
</evidence>
<protein>
    <recommendedName>
        <fullName evidence="3">Nuclear transport factor 2 family protein</fullName>
    </recommendedName>
</protein>
<dbReference type="Proteomes" id="UP000267017">
    <property type="component" value="Unassembled WGS sequence"/>
</dbReference>
<keyword evidence="2" id="KW-1185">Reference proteome</keyword>
<evidence type="ECO:0000313" key="2">
    <source>
        <dbReference type="Proteomes" id="UP000267017"/>
    </source>
</evidence>
<name>A0A3P3U3Y4_9BACL</name>
<gene>
    <name evidence="1" type="ORF">EHV15_19460</name>
</gene>
<proteinExistence type="predicted"/>
<dbReference type="RefSeq" id="WP_128632652.1">
    <property type="nucleotide sequence ID" value="NZ_RRCN01000001.1"/>
</dbReference>
<dbReference type="OrthoDB" id="2593040at2"/>
<reference evidence="1 2" key="1">
    <citation type="submission" date="2018-11" db="EMBL/GenBank/DDBJ databases">
        <title>Genome sequencing of Paenibacillus sp. KCOM 3021 (= ChDC PVNT-B20).</title>
        <authorList>
            <person name="Kook J.-K."/>
            <person name="Park S.-N."/>
            <person name="Lim Y.K."/>
        </authorList>
    </citation>
    <scope>NUCLEOTIDE SEQUENCE [LARGE SCALE GENOMIC DNA]</scope>
    <source>
        <strain evidence="1 2">KCOM 3021</strain>
    </source>
</reference>
<accession>A0A3P3U3Y4</accession>
<comment type="caution">
    <text evidence="1">The sequence shown here is derived from an EMBL/GenBank/DDBJ whole genome shotgun (WGS) entry which is preliminary data.</text>
</comment>
<sequence>MENKFEEKIKNRLHRAWEEWKPGYEDWIKWSDGLYAPDATIIAIGDEPQRFKDYQKSMKDQRDMFAMDMGAIENCVAEDKTVAISYKMYLTPNQTMGKLEAGKTITIKVTEFNTFAEIPGYDEPMVTRLELISNSL</sequence>
<dbReference type="EMBL" id="RRCN01000001">
    <property type="protein sequence ID" value="RRJ64854.1"/>
    <property type="molecule type" value="Genomic_DNA"/>
</dbReference>